<gene>
    <name evidence="2" type="ORF">JF539_23070</name>
</gene>
<keyword evidence="1" id="KW-0472">Membrane</keyword>
<evidence type="ECO:0000313" key="3">
    <source>
        <dbReference type="Proteomes" id="UP000664096"/>
    </source>
</evidence>
<comment type="caution">
    <text evidence="2">The sequence shown here is derived from an EMBL/GenBank/DDBJ whole genome shotgun (WGS) entry which is preliminary data.</text>
</comment>
<sequence>MSETEAKPQKRSNRRYILLLSAVVIVVAGWSGAWFYGRSVLADQLDLQMGRMARNGLTLACSGLEIGGYPFRYEVACEEMRSEDRRGTQGSLGALNAVALVYNPWHVIFEARSPAAVSVPLSGLSGDLTWDTARASMKFSQASLGAMDAVVRNPEATFENPLLGGLISADKAEFHLRQMPDRPGALEGYLSLDALALQSVPELRDTLDIKSQARIAGGAALVAGADLATVVKANDGTLPVELVLFQVMLDQSRVAARGDLVVNGDGTLSGKLDLAIGNATALLKTLKPLLPPQDSTVSVLEGIVKSLEPAAREVDGLPTIDLTVAIDNGVVRIGFLPVLRIPPLFQAGT</sequence>
<name>A0A939J6Y2_9HYPH</name>
<dbReference type="InterPro" id="IPR018666">
    <property type="entry name" value="DUF2125"/>
</dbReference>
<evidence type="ECO:0000313" key="2">
    <source>
        <dbReference type="EMBL" id="MBN9673259.1"/>
    </source>
</evidence>
<evidence type="ECO:0000256" key="1">
    <source>
        <dbReference type="SAM" id="Phobius"/>
    </source>
</evidence>
<protein>
    <submittedName>
        <fullName evidence="2">DUF2125 domain-containing protein</fullName>
    </submittedName>
</protein>
<dbReference type="EMBL" id="JAEKJZ010000006">
    <property type="protein sequence ID" value="MBN9673259.1"/>
    <property type="molecule type" value="Genomic_DNA"/>
</dbReference>
<reference evidence="2" key="1">
    <citation type="submission" date="2020-12" db="EMBL/GenBank/DDBJ databases">
        <title>Oil enriched cultivation method for isolating marine PHA-producing bacteria.</title>
        <authorList>
            <person name="Zheng W."/>
            <person name="Yu S."/>
            <person name="Huang Y."/>
        </authorList>
    </citation>
    <scope>NUCLEOTIDE SEQUENCE</scope>
    <source>
        <strain evidence="2">SY-2-12</strain>
    </source>
</reference>
<dbReference type="RefSeq" id="WP_207143105.1">
    <property type="nucleotide sequence ID" value="NZ_JAEKJZ010000006.1"/>
</dbReference>
<proteinExistence type="predicted"/>
<dbReference type="Pfam" id="PF09898">
    <property type="entry name" value="DUF2125"/>
    <property type="match status" value="1"/>
</dbReference>
<keyword evidence="1" id="KW-0812">Transmembrane</keyword>
<accession>A0A939J6Y2</accession>
<feature type="transmembrane region" description="Helical" evidence="1">
    <location>
        <begin position="16"/>
        <end position="36"/>
    </location>
</feature>
<keyword evidence="1" id="KW-1133">Transmembrane helix</keyword>
<dbReference type="AlphaFoldDB" id="A0A939J6Y2"/>
<organism evidence="2 3">
    <name type="scientific">Roseibium aggregatum</name>
    <dbReference type="NCBI Taxonomy" id="187304"/>
    <lineage>
        <taxon>Bacteria</taxon>
        <taxon>Pseudomonadati</taxon>
        <taxon>Pseudomonadota</taxon>
        <taxon>Alphaproteobacteria</taxon>
        <taxon>Hyphomicrobiales</taxon>
        <taxon>Stappiaceae</taxon>
        <taxon>Roseibium</taxon>
    </lineage>
</organism>
<dbReference type="Proteomes" id="UP000664096">
    <property type="component" value="Unassembled WGS sequence"/>
</dbReference>